<keyword evidence="3" id="KW-1185">Reference proteome</keyword>
<feature type="domain" description="NAD-dependent epimerase/dehydratase" evidence="1">
    <location>
        <begin position="3"/>
        <end position="172"/>
    </location>
</feature>
<dbReference type="Pfam" id="PF01370">
    <property type="entry name" value="Epimerase"/>
    <property type="match status" value="1"/>
</dbReference>
<dbReference type="PANTHER" id="PTHR43245">
    <property type="entry name" value="BIFUNCTIONAL POLYMYXIN RESISTANCE PROTEIN ARNA"/>
    <property type="match status" value="1"/>
</dbReference>
<dbReference type="EMBL" id="FOPC01000016">
    <property type="protein sequence ID" value="SFH08100.1"/>
    <property type="molecule type" value="Genomic_DNA"/>
</dbReference>
<dbReference type="InterPro" id="IPR001509">
    <property type="entry name" value="Epimerase_deHydtase"/>
</dbReference>
<dbReference type="Proteomes" id="UP000199642">
    <property type="component" value="Unassembled WGS sequence"/>
</dbReference>
<dbReference type="STRING" id="435880.SAMN04487988_11619"/>
<accession>A0A1I2X3K5</accession>
<dbReference type="AlphaFoldDB" id="A0A1I2X3K5"/>
<reference evidence="3" key="1">
    <citation type="submission" date="2016-10" db="EMBL/GenBank/DDBJ databases">
        <authorList>
            <person name="Varghese N."/>
            <person name="Submissions S."/>
        </authorList>
    </citation>
    <scope>NUCLEOTIDE SEQUENCE [LARGE SCALE GENOMIC DNA]</scope>
    <source>
        <strain evidence="3">DSM 19315</strain>
    </source>
</reference>
<evidence type="ECO:0000313" key="2">
    <source>
        <dbReference type="EMBL" id="SFH08100.1"/>
    </source>
</evidence>
<evidence type="ECO:0000259" key="1">
    <source>
        <dbReference type="Pfam" id="PF01370"/>
    </source>
</evidence>
<dbReference type="OrthoDB" id="1490291at2"/>
<proteinExistence type="predicted"/>
<gene>
    <name evidence="2" type="ORF">SAMN04487988_11619</name>
</gene>
<protein>
    <submittedName>
        <fullName evidence="2">Nucleoside-diphosphate-sugar epimerase</fullName>
    </submittedName>
</protein>
<dbReference type="InterPro" id="IPR050177">
    <property type="entry name" value="Lipid_A_modif_metabolic_enz"/>
</dbReference>
<organism evidence="2 3">
    <name type="scientific">Algoriphagus hitonicola</name>
    <dbReference type="NCBI Taxonomy" id="435880"/>
    <lineage>
        <taxon>Bacteria</taxon>
        <taxon>Pseudomonadati</taxon>
        <taxon>Bacteroidota</taxon>
        <taxon>Cytophagia</taxon>
        <taxon>Cytophagales</taxon>
        <taxon>Cyclobacteriaceae</taxon>
        <taxon>Algoriphagus</taxon>
    </lineage>
</organism>
<name>A0A1I2X3K5_9BACT</name>
<evidence type="ECO:0000313" key="3">
    <source>
        <dbReference type="Proteomes" id="UP000199642"/>
    </source>
</evidence>
<dbReference type="RefSeq" id="WP_092793964.1">
    <property type="nucleotide sequence ID" value="NZ_FOPC01000016.1"/>
</dbReference>
<dbReference type="InterPro" id="IPR036291">
    <property type="entry name" value="NAD(P)-bd_dom_sf"/>
</dbReference>
<sequence>MKVLLSGGTGFFGGFIHRAFQDAGHQIQTIGRSKINDISCDLSLESPELPAYDLIIHAAGKAHMIPKMADEEQEFSDVNFQGTVNLVKGLVHRPKTFIFISTVAVYGLDTGLEIDESSPLNGDSPYAKSKIAAEKFLQCWAKENNIDLYIFRLPLIFGEDAPGNLGKMENAIKKGYYIRIGNSDAEKSVVSAQDAAVFFTNLKGIPGVYNLVSKPNPKLSEIEEYYAKKYSKKIFSIPLGFFSILAKLGDLFPMFPLNTYSLDKLTKSLTFSSKKANSDLNWNTDGSNFLNNVN</sequence>
<dbReference type="SUPFAM" id="SSF51735">
    <property type="entry name" value="NAD(P)-binding Rossmann-fold domains"/>
    <property type="match status" value="1"/>
</dbReference>
<dbReference type="PANTHER" id="PTHR43245:SF58">
    <property type="entry name" value="BLL5923 PROTEIN"/>
    <property type="match status" value="1"/>
</dbReference>
<dbReference type="Gene3D" id="3.40.50.720">
    <property type="entry name" value="NAD(P)-binding Rossmann-like Domain"/>
    <property type="match status" value="1"/>
</dbReference>